<feature type="domain" description="KOW" evidence="6">
    <location>
        <begin position="2"/>
        <end position="29"/>
    </location>
</feature>
<dbReference type="GO" id="GO:0003735">
    <property type="term" value="F:structural constituent of ribosome"/>
    <property type="evidence" value="ECO:0007669"/>
    <property type="project" value="InterPro"/>
</dbReference>
<comment type="caution">
    <text evidence="7">The sequence shown here is derived from an EMBL/GenBank/DDBJ whole genome shotgun (WGS) entry which is preliminary data.</text>
</comment>
<dbReference type="STRING" id="1801752.A3J61_01900"/>
<proteinExistence type="inferred from homology"/>
<comment type="function">
    <text evidence="5">One of the proteins that surrounds the polypeptide exit tunnel on the outside of the subunit.</text>
</comment>
<dbReference type="InterPro" id="IPR057264">
    <property type="entry name" value="Ribosomal_uL24_C"/>
</dbReference>
<dbReference type="Proteomes" id="UP000179686">
    <property type="component" value="Unassembled WGS sequence"/>
</dbReference>
<dbReference type="InterPro" id="IPR041988">
    <property type="entry name" value="Ribosomal_uL24_KOW"/>
</dbReference>
<organism evidence="7 8">
    <name type="scientific">Candidatus Nomurabacteria bacterium RIFCSPHIGHO2_02_FULL_38_15</name>
    <dbReference type="NCBI Taxonomy" id="1801752"/>
    <lineage>
        <taxon>Bacteria</taxon>
        <taxon>Candidatus Nomuraibacteriota</taxon>
    </lineage>
</organism>
<dbReference type="EMBL" id="MFUC01000014">
    <property type="protein sequence ID" value="OGI71967.1"/>
    <property type="molecule type" value="Genomic_DNA"/>
</dbReference>
<dbReference type="SUPFAM" id="SSF50104">
    <property type="entry name" value="Translation proteins SH3-like domain"/>
    <property type="match status" value="1"/>
</dbReference>
<comment type="subunit">
    <text evidence="5">Part of the 50S ribosomal subunit.</text>
</comment>
<dbReference type="InterPro" id="IPR005824">
    <property type="entry name" value="KOW"/>
</dbReference>
<evidence type="ECO:0000259" key="6">
    <source>
        <dbReference type="SMART" id="SM00739"/>
    </source>
</evidence>
<evidence type="ECO:0000313" key="7">
    <source>
        <dbReference type="EMBL" id="OGI71967.1"/>
    </source>
</evidence>
<name>A0A1F6VQJ0_9BACT</name>
<dbReference type="GO" id="GO:0005840">
    <property type="term" value="C:ribosome"/>
    <property type="evidence" value="ECO:0007669"/>
    <property type="project" value="UniProtKB-KW"/>
</dbReference>
<evidence type="ECO:0000256" key="3">
    <source>
        <dbReference type="ARBA" id="ARBA00023274"/>
    </source>
</evidence>
<reference evidence="7 8" key="1">
    <citation type="journal article" date="2016" name="Nat. Commun.">
        <title>Thousands of microbial genomes shed light on interconnected biogeochemical processes in an aquifer system.</title>
        <authorList>
            <person name="Anantharaman K."/>
            <person name="Brown C.T."/>
            <person name="Hug L.A."/>
            <person name="Sharon I."/>
            <person name="Castelle C.J."/>
            <person name="Probst A.J."/>
            <person name="Thomas B.C."/>
            <person name="Singh A."/>
            <person name="Wilkins M.J."/>
            <person name="Karaoz U."/>
            <person name="Brodie E.L."/>
            <person name="Williams K.H."/>
            <person name="Hubbard S.S."/>
            <person name="Banfield J.F."/>
        </authorList>
    </citation>
    <scope>NUCLEOTIDE SEQUENCE [LARGE SCALE GENOMIC DNA]</scope>
</reference>
<dbReference type="Pfam" id="PF17136">
    <property type="entry name" value="ribosomal_L24"/>
    <property type="match status" value="1"/>
</dbReference>
<keyword evidence="5" id="KW-0699">rRNA-binding</keyword>
<dbReference type="CDD" id="cd06089">
    <property type="entry name" value="KOW_RPL26"/>
    <property type="match status" value="1"/>
</dbReference>
<dbReference type="InterPro" id="IPR014722">
    <property type="entry name" value="Rib_uL2_dom2"/>
</dbReference>
<dbReference type="SMART" id="SM00739">
    <property type="entry name" value="KOW"/>
    <property type="match status" value="1"/>
</dbReference>
<dbReference type="GO" id="GO:1990904">
    <property type="term" value="C:ribonucleoprotein complex"/>
    <property type="evidence" value="ECO:0007669"/>
    <property type="project" value="UniProtKB-KW"/>
</dbReference>
<dbReference type="InterPro" id="IPR003256">
    <property type="entry name" value="Ribosomal_uL24"/>
</dbReference>
<comment type="similarity">
    <text evidence="1 5">Belongs to the universal ribosomal protein uL24 family.</text>
</comment>
<sequence length="72" mass="7941">MKIKKGDNVRMLTGNDKGKKGKVVKAFPVLNRVLVEGINMVKKNVKPKQRGQKGTVIELSLPVNASNVRKVD</sequence>
<evidence type="ECO:0000256" key="1">
    <source>
        <dbReference type="ARBA" id="ARBA00010618"/>
    </source>
</evidence>
<comment type="function">
    <text evidence="5">One of two assembly initiator proteins, it binds directly to the 5'-end of the 23S rRNA, where it nucleates assembly of the 50S subunit.</text>
</comment>
<keyword evidence="2 5" id="KW-0689">Ribosomal protein</keyword>
<keyword evidence="3 5" id="KW-0687">Ribonucleoprotein</keyword>
<evidence type="ECO:0000313" key="8">
    <source>
        <dbReference type="Proteomes" id="UP000179686"/>
    </source>
</evidence>
<accession>A0A1F6VQJ0</accession>
<protein>
    <recommendedName>
        <fullName evidence="4 5">Large ribosomal subunit protein uL24</fullName>
    </recommendedName>
</protein>
<evidence type="ECO:0000256" key="5">
    <source>
        <dbReference type="HAMAP-Rule" id="MF_01326"/>
    </source>
</evidence>
<dbReference type="GO" id="GO:0006412">
    <property type="term" value="P:translation"/>
    <property type="evidence" value="ECO:0007669"/>
    <property type="project" value="UniProtKB-UniRule"/>
</dbReference>
<gene>
    <name evidence="5" type="primary">rplX</name>
    <name evidence="7" type="ORF">A3J61_01900</name>
</gene>
<dbReference type="Gene3D" id="2.30.30.30">
    <property type="match status" value="1"/>
</dbReference>
<dbReference type="PANTHER" id="PTHR12903">
    <property type="entry name" value="MITOCHONDRIAL RIBOSOMAL PROTEIN L24"/>
    <property type="match status" value="1"/>
</dbReference>
<evidence type="ECO:0000256" key="4">
    <source>
        <dbReference type="ARBA" id="ARBA00035206"/>
    </source>
</evidence>
<dbReference type="HAMAP" id="MF_01326_B">
    <property type="entry name" value="Ribosomal_uL24_B"/>
    <property type="match status" value="1"/>
</dbReference>
<evidence type="ECO:0000256" key="2">
    <source>
        <dbReference type="ARBA" id="ARBA00022980"/>
    </source>
</evidence>
<dbReference type="Pfam" id="PF00467">
    <property type="entry name" value="KOW"/>
    <property type="match status" value="1"/>
</dbReference>
<dbReference type="GO" id="GO:0019843">
    <property type="term" value="F:rRNA binding"/>
    <property type="evidence" value="ECO:0007669"/>
    <property type="project" value="UniProtKB-UniRule"/>
</dbReference>
<keyword evidence="5" id="KW-0694">RNA-binding</keyword>
<dbReference type="NCBIfam" id="TIGR01079">
    <property type="entry name" value="rplX_bact"/>
    <property type="match status" value="1"/>
</dbReference>
<dbReference type="InterPro" id="IPR008991">
    <property type="entry name" value="Translation_prot_SH3-like_sf"/>
</dbReference>
<dbReference type="AlphaFoldDB" id="A0A1F6VQJ0"/>